<organism evidence="1 2">
    <name type="scientific">Niabella ginsengisoli</name>
    <dbReference type="NCBI Taxonomy" id="522298"/>
    <lineage>
        <taxon>Bacteria</taxon>
        <taxon>Pseudomonadati</taxon>
        <taxon>Bacteroidota</taxon>
        <taxon>Chitinophagia</taxon>
        <taxon>Chitinophagales</taxon>
        <taxon>Chitinophagaceae</taxon>
        <taxon>Niabella</taxon>
    </lineage>
</organism>
<reference evidence="1 2" key="1">
    <citation type="submission" date="2022-02" db="EMBL/GenBank/DDBJ databases">
        <authorList>
            <person name="Min J."/>
        </authorList>
    </citation>
    <scope>NUCLEOTIDE SEQUENCE [LARGE SCALE GENOMIC DNA]</scope>
    <source>
        <strain evidence="1 2">GR10-1</strain>
    </source>
</reference>
<accession>A0ABS9SPW6</accession>
<proteinExistence type="predicted"/>
<dbReference type="EMBL" id="JAKWBL010000004">
    <property type="protein sequence ID" value="MCH5600458.1"/>
    <property type="molecule type" value="Genomic_DNA"/>
</dbReference>
<sequence>MLQVNDREDSIAKSNQLALESNGVITANNKNVGYIVSTSKLGENNQTYNVLDINKKQIATLTFNRFDASVDKTGSNSMKTFDNNNFQLQEKYTSKNIQSDKLANRMVKKLFANGYMQNDAKHVAIK</sequence>
<keyword evidence="2" id="KW-1185">Reference proteome</keyword>
<protein>
    <submittedName>
        <fullName evidence="1">Uncharacterized protein</fullName>
    </submittedName>
</protein>
<dbReference type="RefSeq" id="WP_240832644.1">
    <property type="nucleotide sequence ID" value="NZ_JAKWBL010000004.1"/>
</dbReference>
<evidence type="ECO:0000313" key="2">
    <source>
        <dbReference type="Proteomes" id="UP001202248"/>
    </source>
</evidence>
<evidence type="ECO:0000313" key="1">
    <source>
        <dbReference type="EMBL" id="MCH5600458.1"/>
    </source>
</evidence>
<gene>
    <name evidence="1" type="ORF">MKP09_22345</name>
</gene>
<name>A0ABS9SPW6_9BACT</name>
<dbReference type="Proteomes" id="UP001202248">
    <property type="component" value="Unassembled WGS sequence"/>
</dbReference>
<comment type="caution">
    <text evidence="1">The sequence shown here is derived from an EMBL/GenBank/DDBJ whole genome shotgun (WGS) entry which is preliminary data.</text>
</comment>